<accession>A0A0F9CQG3</accession>
<dbReference type="AlphaFoldDB" id="A0A0F9CQG3"/>
<gene>
    <name evidence="6" type="ORF">LCGC14_2581370</name>
</gene>
<dbReference type="PANTHER" id="PTHR11101:SF80">
    <property type="entry name" value="PHOSPHATE TRANSPORTER"/>
    <property type="match status" value="1"/>
</dbReference>
<dbReference type="Pfam" id="PF01384">
    <property type="entry name" value="PHO4"/>
    <property type="match status" value="1"/>
</dbReference>
<feature type="non-terminal residue" evidence="6">
    <location>
        <position position="175"/>
    </location>
</feature>
<protein>
    <recommendedName>
        <fullName evidence="7">Phosphate transporter</fullName>
    </recommendedName>
</protein>
<dbReference type="GO" id="GO:0005315">
    <property type="term" value="F:phosphate transmembrane transporter activity"/>
    <property type="evidence" value="ECO:0007669"/>
    <property type="project" value="InterPro"/>
</dbReference>
<evidence type="ECO:0000256" key="2">
    <source>
        <dbReference type="ARBA" id="ARBA00022448"/>
    </source>
</evidence>
<dbReference type="PANTHER" id="PTHR11101">
    <property type="entry name" value="PHOSPHATE TRANSPORTER"/>
    <property type="match status" value="1"/>
</dbReference>
<evidence type="ECO:0000256" key="4">
    <source>
        <dbReference type="ARBA" id="ARBA00022989"/>
    </source>
</evidence>
<evidence type="ECO:0008006" key="7">
    <source>
        <dbReference type="Google" id="ProtNLM"/>
    </source>
</evidence>
<evidence type="ECO:0000256" key="1">
    <source>
        <dbReference type="ARBA" id="ARBA00004141"/>
    </source>
</evidence>
<keyword evidence="3" id="KW-0812">Transmembrane</keyword>
<keyword evidence="5" id="KW-0472">Membrane</keyword>
<evidence type="ECO:0000256" key="5">
    <source>
        <dbReference type="ARBA" id="ARBA00023136"/>
    </source>
</evidence>
<keyword evidence="2" id="KW-0813">Transport</keyword>
<proteinExistence type="predicted"/>
<organism evidence="6">
    <name type="scientific">marine sediment metagenome</name>
    <dbReference type="NCBI Taxonomy" id="412755"/>
    <lineage>
        <taxon>unclassified sequences</taxon>
        <taxon>metagenomes</taxon>
        <taxon>ecological metagenomes</taxon>
    </lineage>
</organism>
<comment type="subcellular location">
    <subcellularLocation>
        <location evidence="1">Membrane</location>
        <topology evidence="1">Multi-pass membrane protein</topology>
    </subcellularLocation>
</comment>
<dbReference type="GO" id="GO:0035435">
    <property type="term" value="P:phosphate ion transmembrane transport"/>
    <property type="evidence" value="ECO:0007669"/>
    <property type="project" value="TreeGrafter"/>
</dbReference>
<reference evidence="6" key="1">
    <citation type="journal article" date="2015" name="Nature">
        <title>Complex archaea that bridge the gap between prokaryotes and eukaryotes.</title>
        <authorList>
            <person name="Spang A."/>
            <person name="Saw J.H."/>
            <person name="Jorgensen S.L."/>
            <person name="Zaremba-Niedzwiedzka K."/>
            <person name="Martijn J."/>
            <person name="Lind A.E."/>
            <person name="van Eijk R."/>
            <person name="Schleper C."/>
            <person name="Guy L."/>
            <person name="Ettema T.J."/>
        </authorList>
    </citation>
    <scope>NUCLEOTIDE SEQUENCE</scope>
</reference>
<sequence>MLTPMVLLVLALAAGVYMAWNIGANDVANAMGTSVGSGALTLKRAIILAGIFEFCGARASLGKATRIAESSPASSPAASAVLDIVSTTKGMLPPRMTTTQRDAISTPATGLLIWNTTLAVLQHHDGTAWVTIGPGYTTHIAQFPALAEDLVTGVMGARPGTPVGESGEHGAFTAI</sequence>
<name>A0A0F9CQG3_9ZZZZ</name>
<dbReference type="EMBL" id="LAZR01043103">
    <property type="protein sequence ID" value="KKL07901.1"/>
    <property type="molecule type" value="Genomic_DNA"/>
</dbReference>
<keyword evidence="4" id="KW-1133">Transmembrane helix</keyword>
<evidence type="ECO:0000313" key="6">
    <source>
        <dbReference type="EMBL" id="KKL07901.1"/>
    </source>
</evidence>
<evidence type="ECO:0000256" key="3">
    <source>
        <dbReference type="ARBA" id="ARBA00022692"/>
    </source>
</evidence>
<dbReference type="GO" id="GO:0016020">
    <property type="term" value="C:membrane"/>
    <property type="evidence" value="ECO:0007669"/>
    <property type="project" value="UniProtKB-SubCell"/>
</dbReference>
<comment type="caution">
    <text evidence="6">The sequence shown here is derived from an EMBL/GenBank/DDBJ whole genome shotgun (WGS) entry which is preliminary data.</text>
</comment>
<dbReference type="InterPro" id="IPR001204">
    <property type="entry name" value="Phos_transporter"/>
</dbReference>